<evidence type="ECO:0000313" key="3">
    <source>
        <dbReference type="Proteomes" id="UP000182894"/>
    </source>
</evidence>
<accession>A0A1G8AV91</accession>
<dbReference type="Proteomes" id="UP000182894">
    <property type="component" value="Unassembled WGS sequence"/>
</dbReference>
<sequence length="141" mass="15410">MLRLIAPALTLLLIAPLCANAASKQDYELNKELEQVAAKSNVGKPNAISEDILDQGYTVQGNILIDHLSVQAGQAQQMRENPELVGRQLGTSVCRNPGYRQLMAKGAILRYEFTEYKTNRAITTQQITAADCAAKPPAKKK</sequence>
<gene>
    <name evidence="2" type="ORF">SAMN05216605_105184</name>
</gene>
<dbReference type="STRING" id="89065.SAMN05216605_105184"/>
<dbReference type="InterPro" id="IPR025203">
    <property type="entry name" value="QSregVF"/>
</dbReference>
<dbReference type="Gene3D" id="3.30.300.250">
    <property type="match status" value="1"/>
</dbReference>
<keyword evidence="1" id="KW-0732">Signal</keyword>
<dbReference type="RefSeq" id="WP_074752698.1">
    <property type="nucleotide sequence ID" value="NZ_FNCO01000005.1"/>
</dbReference>
<keyword evidence="3" id="KW-1185">Reference proteome</keyword>
<name>A0A1G8AV91_9PSED</name>
<feature type="signal peptide" evidence="1">
    <location>
        <begin position="1"/>
        <end position="21"/>
    </location>
</feature>
<reference evidence="3" key="1">
    <citation type="submission" date="2016-10" db="EMBL/GenBank/DDBJ databases">
        <authorList>
            <person name="Varghese N."/>
            <person name="Submissions S."/>
        </authorList>
    </citation>
    <scope>NUCLEOTIDE SEQUENCE [LARGE SCALE GENOMIC DNA]</scope>
    <source>
        <strain evidence="3">ATCC 700689</strain>
    </source>
</reference>
<evidence type="ECO:0000313" key="2">
    <source>
        <dbReference type="EMBL" id="SDH24952.1"/>
    </source>
</evidence>
<protein>
    <submittedName>
        <fullName evidence="2">Putative quorum-sensing-regulated virulence factor</fullName>
    </submittedName>
</protein>
<organism evidence="2 3">
    <name type="scientific">Pseudomonas abietaniphila</name>
    <dbReference type="NCBI Taxonomy" id="89065"/>
    <lineage>
        <taxon>Bacteria</taxon>
        <taxon>Pseudomonadati</taxon>
        <taxon>Pseudomonadota</taxon>
        <taxon>Gammaproteobacteria</taxon>
        <taxon>Pseudomonadales</taxon>
        <taxon>Pseudomonadaceae</taxon>
        <taxon>Pseudomonas</taxon>
    </lineage>
</organism>
<evidence type="ECO:0000256" key="1">
    <source>
        <dbReference type="SAM" id="SignalP"/>
    </source>
</evidence>
<dbReference type="OrthoDB" id="7021208at2"/>
<dbReference type="Pfam" id="PF13652">
    <property type="entry name" value="QSregVF"/>
    <property type="match status" value="1"/>
</dbReference>
<proteinExistence type="predicted"/>
<feature type="chain" id="PRO_5010288792" evidence="1">
    <location>
        <begin position="22"/>
        <end position="141"/>
    </location>
</feature>
<dbReference type="EMBL" id="FNCO01000005">
    <property type="protein sequence ID" value="SDH24952.1"/>
    <property type="molecule type" value="Genomic_DNA"/>
</dbReference>
<dbReference type="AlphaFoldDB" id="A0A1G8AV91"/>